<keyword evidence="2" id="KW-0812">Transmembrane</keyword>
<gene>
    <name evidence="3" type="ORF">HS088_TW02G00281</name>
</gene>
<comment type="caution">
    <text evidence="3">The sequence shown here is derived from an EMBL/GenBank/DDBJ whole genome shotgun (WGS) entry which is preliminary data.</text>
</comment>
<sequence>MYNPTLNGKGKKICQIFTVSNVPKYSFTLAESVKAYILLVSLTYIYLSLSPPISLHLTFHCFSFLWREKKVKITTEKHKRISSSPPPETQPISPTFQYQR</sequence>
<keyword evidence="4" id="KW-1185">Reference proteome</keyword>
<proteinExistence type="predicted"/>
<reference evidence="3 4" key="1">
    <citation type="journal article" date="2020" name="Nat. Commun.">
        <title>Genome of Tripterygium wilfordii and identification of cytochrome P450 involved in triptolide biosynthesis.</title>
        <authorList>
            <person name="Tu L."/>
            <person name="Su P."/>
            <person name="Zhang Z."/>
            <person name="Gao L."/>
            <person name="Wang J."/>
            <person name="Hu T."/>
            <person name="Zhou J."/>
            <person name="Zhang Y."/>
            <person name="Zhao Y."/>
            <person name="Liu Y."/>
            <person name="Song Y."/>
            <person name="Tong Y."/>
            <person name="Lu Y."/>
            <person name="Yang J."/>
            <person name="Xu C."/>
            <person name="Jia M."/>
            <person name="Peters R.J."/>
            <person name="Huang L."/>
            <person name="Gao W."/>
        </authorList>
    </citation>
    <scope>NUCLEOTIDE SEQUENCE [LARGE SCALE GENOMIC DNA]</scope>
    <source>
        <strain evidence="4">cv. XIE 37</strain>
        <tissue evidence="3">Leaf</tissue>
    </source>
</reference>
<dbReference type="AlphaFoldDB" id="A0A7J7DYC2"/>
<organism evidence="3 4">
    <name type="scientific">Tripterygium wilfordii</name>
    <name type="common">Thunder God vine</name>
    <dbReference type="NCBI Taxonomy" id="458696"/>
    <lineage>
        <taxon>Eukaryota</taxon>
        <taxon>Viridiplantae</taxon>
        <taxon>Streptophyta</taxon>
        <taxon>Embryophyta</taxon>
        <taxon>Tracheophyta</taxon>
        <taxon>Spermatophyta</taxon>
        <taxon>Magnoliopsida</taxon>
        <taxon>eudicotyledons</taxon>
        <taxon>Gunneridae</taxon>
        <taxon>Pentapetalae</taxon>
        <taxon>rosids</taxon>
        <taxon>fabids</taxon>
        <taxon>Celastrales</taxon>
        <taxon>Celastraceae</taxon>
        <taxon>Tripterygium</taxon>
    </lineage>
</organism>
<dbReference type="InParanoid" id="A0A7J7DYC2"/>
<evidence type="ECO:0000313" key="4">
    <source>
        <dbReference type="Proteomes" id="UP000593562"/>
    </source>
</evidence>
<accession>A0A7J7DYC2</accession>
<protein>
    <submittedName>
        <fullName evidence="3">Uncharacterized protein</fullName>
    </submittedName>
</protein>
<keyword evidence="2" id="KW-1133">Transmembrane helix</keyword>
<name>A0A7J7DYC2_TRIWF</name>
<feature type="compositionally biased region" description="Polar residues" evidence="1">
    <location>
        <begin position="90"/>
        <end position="100"/>
    </location>
</feature>
<evidence type="ECO:0000256" key="1">
    <source>
        <dbReference type="SAM" id="MobiDB-lite"/>
    </source>
</evidence>
<dbReference type="Proteomes" id="UP000593562">
    <property type="component" value="Unassembled WGS sequence"/>
</dbReference>
<evidence type="ECO:0000256" key="2">
    <source>
        <dbReference type="SAM" id="Phobius"/>
    </source>
</evidence>
<evidence type="ECO:0000313" key="3">
    <source>
        <dbReference type="EMBL" id="KAF5751269.1"/>
    </source>
</evidence>
<feature type="region of interest" description="Disordered" evidence="1">
    <location>
        <begin position="76"/>
        <end position="100"/>
    </location>
</feature>
<dbReference type="EMBL" id="JAAARO010000002">
    <property type="protein sequence ID" value="KAF5751269.1"/>
    <property type="molecule type" value="Genomic_DNA"/>
</dbReference>
<keyword evidence="2" id="KW-0472">Membrane</keyword>
<feature type="transmembrane region" description="Helical" evidence="2">
    <location>
        <begin position="35"/>
        <end position="62"/>
    </location>
</feature>